<keyword evidence="4" id="KW-1185">Reference proteome</keyword>
<feature type="signal peptide" evidence="2">
    <location>
        <begin position="1"/>
        <end position="18"/>
    </location>
</feature>
<evidence type="ECO:0000256" key="1">
    <source>
        <dbReference type="SAM" id="MobiDB-lite"/>
    </source>
</evidence>
<feature type="compositionally biased region" description="Low complexity" evidence="1">
    <location>
        <begin position="14"/>
        <end position="28"/>
    </location>
</feature>
<feature type="chain" id="PRO_5001500219" description="Secreted protein" evidence="2">
    <location>
        <begin position="19"/>
        <end position="149"/>
    </location>
</feature>
<accession>A0A017T5M2</accession>
<feature type="region of interest" description="Disordered" evidence="1">
    <location>
        <begin position="77"/>
        <end position="100"/>
    </location>
</feature>
<keyword evidence="2" id="KW-0732">Signal</keyword>
<dbReference type="EMBL" id="ASRX01000038">
    <property type="protein sequence ID" value="EYF04085.1"/>
    <property type="molecule type" value="Genomic_DNA"/>
</dbReference>
<evidence type="ECO:0000313" key="4">
    <source>
        <dbReference type="Proteomes" id="UP000019678"/>
    </source>
</evidence>
<reference evidence="3 4" key="1">
    <citation type="submission" date="2013-05" db="EMBL/GenBank/DDBJ databases">
        <title>Genome assembly of Chondromyces apiculatus DSM 436.</title>
        <authorList>
            <person name="Sharma G."/>
            <person name="Khatri I."/>
            <person name="Kaur C."/>
            <person name="Mayilraj S."/>
            <person name="Subramanian S."/>
        </authorList>
    </citation>
    <scope>NUCLEOTIDE SEQUENCE [LARGE SCALE GENOMIC DNA]</scope>
    <source>
        <strain evidence="3 4">DSM 436</strain>
    </source>
</reference>
<feature type="region of interest" description="Disordered" evidence="1">
    <location>
        <begin position="14"/>
        <end position="36"/>
    </location>
</feature>
<proteinExistence type="predicted"/>
<gene>
    <name evidence="3" type="ORF">CAP_4768</name>
</gene>
<comment type="caution">
    <text evidence="3">The sequence shown here is derived from an EMBL/GenBank/DDBJ whole genome shotgun (WGS) entry which is preliminary data.</text>
</comment>
<evidence type="ECO:0000313" key="3">
    <source>
        <dbReference type="EMBL" id="EYF04085.1"/>
    </source>
</evidence>
<dbReference type="Proteomes" id="UP000019678">
    <property type="component" value="Unassembled WGS sequence"/>
</dbReference>
<organism evidence="3 4">
    <name type="scientific">Chondromyces apiculatus DSM 436</name>
    <dbReference type="NCBI Taxonomy" id="1192034"/>
    <lineage>
        <taxon>Bacteria</taxon>
        <taxon>Pseudomonadati</taxon>
        <taxon>Myxococcota</taxon>
        <taxon>Polyangia</taxon>
        <taxon>Polyangiales</taxon>
        <taxon>Polyangiaceae</taxon>
        <taxon>Chondromyces</taxon>
    </lineage>
</organism>
<evidence type="ECO:0000256" key="2">
    <source>
        <dbReference type="SAM" id="SignalP"/>
    </source>
</evidence>
<dbReference type="AlphaFoldDB" id="A0A017T5M2"/>
<name>A0A017T5M2_9BACT</name>
<evidence type="ECO:0008006" key="5">
    <source>
        <dbReference type="Google" id="ProtNLM"/>
    </source>
</evidence>
<sequence>MSSVGALALLARSAPSSARSSGAGATAPCQTSPWGHTFEAVAPATVPTDMASTSVTATRRHEGSSGLASVSMELLASGGTESPAGEGLRSGACAGGEGRIGGRSEVYRLQAGWPKKVASASREEPAAGRAPVRVVRLGHAVVWPLRGRT</sequence>
<protein>
    <recommendedName>
        <fullName evidence="5">Secreted protein</fullName>
    </recommendedName>
</protein>